<evidence type="ECO:0000256" key="1">
    <source>
        <dbReference type="ARBA" id="ARBA00023002"/>
    </source>
</evidence>
<comment type="caution">
    <text evidence="2">The sequence shown here is derived from an EMBL/GenBank/DDBJ whole genome shotgun (WGS) entry which is preliminary data.</text>
</comment>
<evidence type="ECO:0000313" key="2">
    <source>
        <dbReference type="EMBL" id="KKO70803.1"/>
    </source>
</evidence>
<reference evidence="2 3" key="1">
    <citation type="submission" date="2015-04" db="EMBL/GenBank/DDBJ databases">
        <title>Genome sequence of Kerstersia gyiorum CG1.</title>
        <authorList>
            <person name="Greninger A.L."/>
            <person name="Kozyreva V."/>
            <person name="Chaturvedi V."/>
        </authorList>
    </citation>
    <scope>NUCLEOTIDE SEQUENCE [LARGE SCALE GENOMIC DNA]</scope>
    <source>
        <strain evidence="2 3">CG1</strain>
    </source>
</reference>
<dbReference type="Gene3D" id="3.50.50.60">
    <property type="entry name" value="FAD/NAD(P)-binding domain"/>
    <property type="match status" value="2"/>
</dbReference>
<dbReference type="InterPro" id="IPR036188">
    <property type="entry name" value="FAD/NAD-bd_sf"/>
</dbReference>
<organism evidence="2 3">
    <name type="scientific">Kerstersia gyiorum</name>
    <dbReference type="NCBI Taxonomy" id="206506"/>
    <lineage>
        <taxon>Bacteria</taxon>
        <taxon>Pseudomonadati</taxon>
        <taxon>Pseudomonadota</taxon>
        <taxon>Betaproteobacteria</taxon>
        <taxon>Burkholderiales</taxon>
        <taxon>Alcaligenaceae</taxon>
        <taxon>Kerstersia</taxon>
    </lineage>
</organism>
<proteinExistence type="predicted"/>
<keyword evidence="1" id="KW-0560">Oxidoreductase</keyword>
<dbReference type="RefSeq" id="WP_068374120.1">
    <property type="nucleotide sequence ID" value="NZ_LBNE01000012.1"/>
</dbReference>
<dbReference type="Proteomes" id="UP000078084">
    <property type="component" value="Unassembled WGS sequence"/>
</dbReference>
<sequence length="375" mass="40726">MLTGKLDVLVVGAGAAGVGMAVALARLPGLRYGVLEAGDVGESFRRWPRQTRFITPSFHSNAFGLADLNAVTEYSSPAIFSGTEHPSGAQYADYLSLLVARHDLPVVPRCRVQLVEALPGGGFQVRTQQGVLQTRFLIWAAGEFQFPELAPFSGAQWCHHYAQVEDWQAFRPVHQTVIGGYESGVDATVNLVRKGCEVRLLVRKQSWDPQGSYDPSLSLSPYSRERMYEALDSKRLEIVFGVDVTGVSRLRSGGFRIEAADGRQWSVTQPPVLGTGFVKGGGACQIAGLWERRTDGAIALSACDESTRAAGLFLVGPQVRQDDRIYCFIYKFRQRFGLVAAQIAERLGLDAGQLQAGAGAWGPFGNSECCEGCEC</sequence>
<dbReference type="STRING" id="206506.AAV32_15090"/>
<dbReference type="PATRIC" id="fig|206506.3.peg.3212"/>
<dbReference type="PANTHER" id="PTHR43539">
    <property type="entry name" value="FLAVIN-BINDING MONOOXYGENASE-LIKE PROTEIN (AFU_ORTHOLOGUE AFUA_4G09220)"/>
    <property type="match status" value="1"/>
</dbReference>
<accession>A0A171KPI6</accession>
<dbReference type="SUPFAM" id="SSF51905">
    <property type="entry name" value="FAD/NAD(P)-binding domain"/>
    <property type="match status" value="1"/>
</dbReference>
<dbReference type="InterPro" id="IPR050982">
    <property type="entry name" value="Auxin_biosynth/cation_transpt"/>
</dbReference>
<keyword evidence="3" id="KW-1185">Reference proteome</keyword>
<protein>
    <submittedName>
        <fullName evidence="2">Thioredoxin reductase</fullName>
    </submittedName>
</protein>
<dbReference type="GO" id="GO:0004497">
    <property type="term" value="F:monooxygenase activity"/>
    <property type="evidence" value="ECO:0007669"/>
    <property type="project" value="TreeGrafter"/>
</dbReference>
<gene>
    <name evidence="2" type="ORF">AAV32_15090</name>
</gene>
<evidence type="ECO:0000313" key="3">
    <source>
        <dbReference type="Proteomes" id="UP000078084"/>
    </source>
</evidence>
<dbReference type="PANTHER" id="PTHR43539:SF89">
    <property type="entry name" value="NAD(P)-BINDING DOMAIN-CONTAINING PROTEIN"/>
    <property type="match status" value="1"/>
</dbReference>
<dbReference type="AlphaFoldDB" id="A0A171KPI6"/>
<dbReference type="PRINTS" id="PR00469">
    <property type="entry name" value="PNDRDTASEII"/>
</dbReference>
<dbReference type="GO" id="GO:0050660">
    <property type="term" value="F:flavin adenine dinucleotide binding"/>
    <property type="evidence" value="ECO:0007669"/>
    <property type="project" value="TreeGrafter"/>
</dbReference>
<dbReference type="Pfam" id="PF13738">
    <property type="entry name" value="Pyr_redox_3"/>
    <property type="match status" value="1"/>
</dbReference>
<dbReference type="EMBL" id="LBNE01000012">
    <property type="protein sequence ID" value="KKO70803.1"/>
    <property type="molecule type" value="Genomic_DNA"/>
</dbReference>
<name>A0A171KPI6_9BURK</name>